<keyword evidence="9" id="KW-1185">Reference proteome</keyword>
<evidence type="ECO:0000256" key="3">
    <source>
        <dbReference type="ARBA" id="ARBA00022989"/>
    </source>
</evidence>
<dbReference type="EMBL" id="RFFI01000007">
    <property type="protein sequence ID" value="RMI13971.1"/>
    <property type="molecule type" value="Genomic_DNA"/>
</dbReference>
<evidence type="ECO:0000256" key="4">
    <source>
        <dbReference type="ARBA" id="ARBA00023015"/>
    </source>
</evidence>
<comment type="caution">
    <text evidence="8">The sequence shown here is derived from an EMBL/GenBank/DDBJ whole genome shotgun (WGS) entry which is preliminary data.</text>
</comment>
<evidence type="ECO:0000256" key="1">
    <source>
        <dbReference type="ARBA" id="ARBA00004167"/>
    </source>
</evidence>
<evidence type="ECO:0000256" key="5">
    <source>
        <dbReference type="ARBA" id="ARBA00023136"/>
    </source>
</evidence>
<dbReference type="InterPro" id="IPR041916">
    <property type="entry name" value="Anti_sigma_zinc_sf"/>
</dbReference>
<name>A0A3M2JNS9_9CELL</name>
<comment type="subcellular location">
    <subcellularLocation>
        <location evidence="1">Membrane</location>
        <topology evidence="1">Single-pass membrane protein</topology>
    </subcellularLocation>
</comment>
<dbReference type="GO" id="GO:0016989">
    <property type="term" value="F:sigma factor antagonist activity"/>
    <property type="evidence" value="ECO:0007669"/>
    <property type="project" value="TreeGrafter"/>
</dbReference>
<dbReference type="PANTHER" id="PTHR37461">
    <property type="entry name" value="ANTI-SIGMA-K FACTOR RSKA"/>
    <property type="match status" value="1"/>
</dbReference>
<feature type="non-terminal residue" evidence="8">
    <location>
        <position position="95"/>
    </location>
</feature>
<dbReference type="Proteomes" id="UP000269289">
    <property type="component" value="Unassembled WGS sequence"/>
</dbReference>
<dbReference type="AlphaFoldDB" id="A0A3M2JNS9"/>
<accession>A0A3M2JNS9</accession>
<evidence type="ECO:0000313" key="8">
    <source>
        <dbReference type="EMBL" id="RMI13971.1"/>
    </source>
</evidence>
<keyword evidence="6" id="KW-0804">Transcription</keyword>
<keyword evidence="5" id="KW-0472">Membrane</keyword>
<keyword evidence="4" id="KW-0805">Transcription regulation</keyword>
<evidence type="ECO:0000313" key="9">
    <source>
        <dbReference type="Proteomes" id="UP000269289"/>
    </source>
</evidence>
<evidence type="ECO:0000256" key="2">
    <source>
        <dbReference type="ARBA" id="ARBA00022692"/>
    </source>
</evidence>
<dbReference type="InterPro" id="IPR051474">
    <property type="entry name" value="Anti-sigma-K/W_factor"/>
</dbReference>
<keyword evidence="3" id="KW-1133">Transmembrane helix</keyword>
<feature type="region of interest" description="Disordered" evidence="7">
    <location>
        <begin position="1"/>
        <end position="20"/>
    </location>
</feature>
<sequence length="95" mass="9734">MTGPGAPRAPRPGERRPDDGATRELIGAWALDALDATERAAVEDLIARDTDAAREAHGLRETAAVLGAAVAVGAPASVRAAVLERVTRTAQEPAA</sequence>
<evidence type="ECO:0000256" key="7">
    <source>
        <dbReference type="SAM" id="MobiDB-lite"/>
    </source>
</evidence>
<evidence type="ECO:0000256" key="6">
    <source>
        <dbReference type="ARBA" id="ARBA00023163"/>
    </source>
</evidence>
<proteinExistence type="predicted"/>
<dbReference type="PANTHER" id="PTHR37461:SF1">
    <property type="entry name" value="ANTI-SIGMA-K FACTOR RSKA"/>
    <property type="match status" value="1"/>
</dbReference>
<feature type="compositionally biased region" description="Basic and acidic residues" evidence="7">
    <location>
        <begin position="11"/>
        <end position="20"/>
    </location>
</feature>
<protein>
    <recommendedName>
        <fullName evidence="10">Anti-sigma factor</fullName>
    </recommendedName>
</protein>
<reference evidence="8 9" key="1">
    <citation type="submission" date="2018-10" db="EMBL/GenBank/DDBJ databases">
        <title>Isolation, diversity and antifungal activity of actinobacteria from wheat.</title>
        <authorList>
            <person name="Han C."/>
        </authorList>
    </citation>
    <scope>NUCLEOTIDE SEQUENCE [LARGE SCALE GENOMIC DNA]</scope>
    <source>
        <strain evidence="8 9">NEAU-YY56</strain>
    </source>
</reference>
<evidence type="ECO:0008006" key="10">
    <source>
        <dbReference type="Google" id="ProtNLM"/>
    </source>
</evidence>
<dbReference type="GO" id="GO:0016020">
    <property type="term" value="C:membrane"/>
    <property type="evidence" value="ECO:0007669"/>
    <property type="project" value="UniProtKB-SubCell"/>
</dbReference>
<gene>
    <name evidence="8" type="ORF">EBM89_02440</name>
</gene>
<dbReference type="Gene3D" id="1.10.10.1320">
    <property type="entry name" value="Anti-sigma factor, zinc-finger domain"/>
    <property type="match status" value="1"/>
</dbReference>
<organism evidence="8 9">
    <name type="scientific">Cellulomonas triticagri</name>
    <dbReference type="NCBI Taxonomy" id="2483352"/>
    <lineage>
        <taxon>Bacteria</taxon>
        <taxon>Bacillati</taxon>
        <taxon>Actinomycetota</taxon>
        <taxon>Actinomycetes</taxon>
        <taxon>Micrococcales</taxon>
        <taxon>Cellulomonadaceae</taxon>
        <taxon>Cellulomonas</taxon>
    </lineage>
</organism>
<dbReference type="GO" id="GO:0006417">
    <property type="term" value="P:regulation of translation"/>
    <property type="evidence" value="ECO:0007669"/>
    <property type="project" value="TreeGrafter"/>
</dbReference>
<keyword evidence="2" id="KW-0812">Transmembrane</keyword>